<evidence type="ECO:0000313" key="1">
    <source>
        <dbReference type="EMBL" id="CEK96333.1"/>
    </source>
</evidence>
<dbReference type="SUPFAM" id="SSF53756">
    <property type="entry name" value="UDP-Glycosyltransferase/glycogen phosphorylase"/>
    <property type="match status" value="1"/>
</dbReference>
<protein>
    <submittedName>
        <fullName evidence="1">Uncharacterized protein</fullName>
    </submittedName>
</protein>
<organism evidence="1">
    <name type="scientific">Arion vulgaris</name>
    <dbReference type="NCBI Taxonomy" id="1028688"/>
    <lineage>
        <taxon>Eukaryota</taxon>
        <taxon>Metazoa</taxon>
        <taxon>Spiralia</taxon>
        <taxon>Lophotrochozoa</taxon>
        <taxon>Mollusca</taxon>
        <taxon>Gastropoda</taxon>
        <taxon>Heterobranchia</taxon>
        <taxon>Euthyneura</taxon>
        <taxon>Panpulmonata</taxon>
        <taxon>Eupulmonata</taxon>
        <taxon>Stylommatophora</taxon>
        <taxon>Helicina</taxon>
        <taxon>Arionoidea</taxon>
        <taxon>Arionidae</taxon>
        <taxon>Arion</taxon>
    </lineage>
</organism>
<dbReference type="AlphaFoldDB" id="A0A0B7BTL7"/>
<dbReference type="EMBL" id="HACG01049468">
    <property type="protein sequence ID" value="CEK96333.1"/>
    <property type="molecule type" value="Transcribed_RNA"/>
</dbReference>
<gene>
    <name evidence="1" type="primary">ORF211558</name>
</gene>
<name>A0A0B7BTL7_9EUPU</name>
<dbReference type="Gene3D" id="3.40.50.2000">
    <property type="entry name" value="Glycogen Phosphorylase B"/>
    <property type="match status" value="1"/>
</dbReference>
<feature type="non-terminal residue" evidence="1">
    <location>
        <position position="1"/>
    </location>
</feature>
<sequence length="222" mass="25678">QKLRLIMFEQVHLTISGQVHLMVTLLLMLSGSYIDCKNVVFLPVMASSHARIHAFVAQELAKMGHNVWLALPSALDRRKAESYPGVTTFRYNDFWEYSEDMGISQLEDTVRQAVISNTEPNWDWIWDYEDIVSEVYLQAMIEGKFTEYIRNVKPDLIVLDWFPKVDERLLIAYKLKVPFAVLSALQDHVTGRIPFNPVAEAYNSPYFRTQASLYEQVVTVIQ</sequence>
<reference evidence="1" key="1">
    <citation type="submission" date="2014-12" db="EMBL/GenBank/DDBJ databases">
        <title>Insight into the proteome of Arion vulgaris.</title>
        <authorList>
            <person name="Aradska J."/>
            <person name="Bulat T."/>
            <person name="Smidak R."/>
            <person name="Sarate P."/>
            <person name="Gangsoo J."/>
            <person name="Sialana F."/>
            <person name="Bilban M."/>
            <person name="Lubec G."/>
        </authorList>
    </citation>
    <scope>NUCLEOTIDE SEQUENCE</scope>
    <source>
        <tissue evidence="1">Skin</tissue>
    </source>
</reference>
<proteinExistence type="predicted"/>
<accession>A0A0B7BTL7</accession>
<feature type="non-terminal residue" evidence="1">
    <location>
        <position position="222"/>
    </location>
</feature>